<evidence type="ECO:0000313" key="4">
    <source>
        <dbReference type="EMBL" id="GAA3069247.1"/>
    </source>
</evidence>
<dbReference type="Gene3D" id="3.60.120.10">
    <property type="entry name" value="Anthranilate synthase"/>
    <property type="match status" value="1"/>
</dbReference>
<feature type="domain" description="Chorismate-utilising enzyme C-terminal" evidence="2">
    <location>
        <begin position="248"/>
        <end position="518"/>
    </location>
</feature>
<comment type="caution">
    <text evidence="4">The sequence shown here is derived from an EMBL/GenBank/DDBJ whole genome shotgun (WGS) entry which is preliminary data.</text>
</comment>
<sequence length="533" mass="57089">MVQSHPAEVVVPPAVHRHRLPAPPPGQQPPEDAAILLFALLAAARPDAPAALLDSSDHARTAAPARSRRSILAFSCGEHALEVRHRGGVTVEHRPGSALAPWRRHDGGFFRWLRQAWPHTGAATHPEDLAEDHPDDPPEPFQLGWVGWLGYELRREVGSPDLQQQAPHAARPAADDAHLFRATHAVVLDHAAGQVEVQSLGEDPAWLREAALAWDEVLAAGPDSPASQPTAPEAEPPQIQELSVRDGREDYLAMIARAQREIYEGNTYEVCLTTAVTARAPADQLDALSLFRRLRAANRAPFTQLLRLCGAGGAGAVDVLSTSPERYLSIDVAGTVRSEPIKGTRARSADPQADARLRQELAAHPKDRAENVMITDLVRNDLSIHAVPGTLRTERLCAVESYPTVHQMVSTVSARISPEVPRADVVAAAFPPGSMTGAPKISTMDILQRLETGPRGPYSGVAGYFSTTGAADLSVLIRTLVIAPGRPEEDEALLHLGLGGAIVADSDPADEWDEVVTKSAGVLGALGVEFPSR</sequence>
<dbReference type="RefSeq" id="WP_344681485.1">
    <property type="nucleotide sequence ID" value="NZ_BAAAVT010000014.1"/>
</dbReference>
<protein>
    <recommendedName>
        <fullName evidence="6">Aminodeoxychorismate synthase</fullName>
    </recommendedName>
</protein>
<dbReference type="InterPro" id="IPR015890">
    <property type="entry name" value="Chorismate_C"/>
</dbReference>
<dbReference type="InterPro" id="IPR006805">
    <property type="entry name" value="Anth_synth_I_N"/>
</dbReference>
<dbReference type="Pfam" id="PF00425">
    <property type="entry name" value="Chorismate_bind"/>
    <property type="match status" value="1"/>
</dbReference>
<evidence type="ECO:0000313" key="5">
    <source>
        <dbReference type="Proteomes" id="UP001500236"/>
    </source>
</evidence>
<evidence type="ECO:0000259" key="2">
    <source>
        <dbReference type="Pfam" id="PF00425"/>
    </source>
</evidence>
<dbReference type="Proteomes" id="UP001500236">
    <property type="component" value="Unassembled WGS sequence"/>
</dbReference>
<dbReference type="EMBL" id="BAAAVT010000014">
    <property type="protein sequence ID" value="GAA3069247.1"/>
    <property type="molecule type" value="Genomic_DNA"/>
</dbReference>
<dbReference type="SUPFAM" id="SSF56322">
    <property type="entry name" value="ADC synthase"/>
    <property type="match status" value="1"/>
</dbReference>
<dbReference type="InterPro" id="IPR005801">
    <property type="entry name" value="ADC_synthase"/>
</dbReference>
<dbReference type="PANTHER" id="PTHR11236">
    <property type="entry name" value="AMINOBENZOATE/ANTHRANILATE SYNTHASE"/>
    <property type="match status" value="1"/>
</dbReference>
<organism evidence="4 5">
    <name type="scientific">Nesterenkonia aethiopica</name>
    <dbReference type="NCBI Taxonomy" id="269144"/>
    <lineage>
        <taxon>Bacteria</taxon>
        <taxon>Bacillati</taxon>
        <taxon>Actinomycetota</taxon>
        <taxon>Actinomycetes</taxon>
        <taxon>Micrococcales</taxon>
        <taxon>Micrococcaceae</taxon>
        <taxon>Nesterenkonia</taxon>
    </lineage>
</organism>
<proteinExistence type="predicted"/>
<evidence type="ECO:0000256" key="1">
    <source>
        <dbReference type="SAM" id="MobiDB-lite"/>
    </source>
</evidence>
<accession>A0ABP6LZQ5</accession>
<feature type="domain" description="Anthranilate synthase component I N-terminal" evidence="3">
    <location>
        <begin position="45"/>
        <end position="195"/>
    </location>
</feature>
<dbReference type="PRINTS" id="PR00095">
    <property type="entry name" value="ANTSNTHASEI"/>
</dbReference>
<name>A0ABP6LZQ5_9MICC</name>
<feature type="region of interest" description="Disordered" evidence="1">
    <location>
        <begin position="220"/>
        <end position="243"/>
    </location>
</feature>
<keyword evidence="5" id="KW-1185">Reference proteome</keyword>
<dbReference type="Pfam" id="PF04715">
    <property type="entry name" value="Anth_synt_I_N"/>
    <property type="match status" value="1"/>
</dbReference>
<evidence type="ECO:0000259" key="3">
    <source>
        <dbReference type="Pfam" id="PF04715"/>
    </source>
</evidence>
<gene>
    <name evidence="4" type="ORF">GCM10010529_22150</name>
</gene>
<reference evidence="5" key="1">
    <citation type="journal article" date="2019" name="Int. J. Syst. Evol. Microbiol.">
        <title>The Global Catalogue of Microorganisms (GCM) 10K type strain sequencing project: providing services to taxonomists for standard genome sequencing and annotation.</title>
        <authorList>
            <consortium name="The Broad Institute Genomics Platform"/>
            <consortium name="The Broad Institute Genome Sequencing Center for Infectious Disease"/>
            <person name="Wu L."/>
            <person name="Ma J."/>
        </authorList>
    </citation>
    <scope>NUCLEOTIDE SEQUENCE [LARGE SCALE GENOMIC DNA]</scope>
    <source>
        <strain evidence="5">JCM 14309</strain>
    </source>
</reference>
<evidence type="ECO:0008006" key="6">
    <source>
        <dbReference type="Google" id="ProtNLM"/>
    </source>
</evidence>
<dbReference type="InterPro" id="IPR019999">
    <property type="entry name" value="Anth_synth_I-like"/>
</dbReference>
<dbReference type="PANTHER" id="PTHR11236:SF18">
    <property type="entry name" value="AMINODEOXYCHORISMATE SYNTHASE"/>
    <property type="match status" value="1"/>
</dbReference>